<evidence type="ECO:0000313" key="3">
    <source>
        <dbReference type="Proteomes" id="UP000258309"/>
    </source>
</evidence>
<dbReference type="OrthoDB" id="3543282at2759"/>
<proteinExistence type="predicted"/>
<dbReference type="OMA" id="ITSEYHT"/>
<dbReference type="AlphaFoldDB" id="A0A3E2HMZ5"/>
<feature type="non-terminal residue" evidence="2">
    <location>
        <position position="1"/>
    </location>
</feature>
<sequence length="211" mass="23720">MHIFTTFLFLILGANPILALVTLETVRNLTIITNECLERVTGTAGAANGGGAMKWLEEGHGEQAVFENLVVAGHEDEEEVEATVSAALRILATDLLHELEKPLDSSTQESPYDCPSTVGEFHSFLSATTIFLHSIQERQMIWRWDHQSPVFDSVAWLQALWASRKANIQNRSFIEQQMVLYSDTGCFGQSQEVLRRDVEIVEYMNDLIDSF</sequence>
<feature type="signal peptide" evidence="1">
    <location>
        <begin position="1"/>
        <end position="19"/>
    </location>
</feature>
<dbReference type="Proteomes" id="UP000258309">
    <property type="component" value="Unassembled WGS sequence"/>
</dbReference>
<feature type="chain" id="PRO_5017640440" evidence="1">
    <location>
        <begin position="20"/>
        <end position="211"/>
    </location>
</feature>
<evidence type="ECO:0000256" key="1">
    <source>
        <dbReference type="SAM" id="SignalP"/>
    </source>
</evidence>
<feature type="non-terminal residue" evidence="2">
    <location>
        <position position="211"/>
    </location>
</feature>
<dbReference type="EMBL" id="NCSJ02000018">
    <property type="protein sequence ID" value="RFU34643.1"/>
    <property type="molecule type" value="Genomic_DNA"/>
</dbReference>
<gene>
    <name evidence="2" type="ORF">B7463_g1740</name>
</gene>
<keyword evidence="1" id="KW-0732">Signal</keyword>
<keyword evidence="3" id="KW-1185">Reference proteome</keyword>
<reference evidence="2 3" key="1">
    <citation type="submission" date="2018-05" db="EMBL/GenBank/DDBJ databases">
        <title>Draft genome sequence of Scytalidium lignicola DSM 105466, a ubiquitous saprotrophic fungus.</title>
        <authorList>
            <person name="Buettner E."/>
            <person name="Gebauer A.M."/>
            <person name="Hofrichter M."/>
            <person name="Liers C."/>
            <person name="Kellner H."/>
        </authorList>
    </citation>
    <scope>NUCLEOTIDE SEQUENCE [LARGE SCALE GENOMIC DNA]</scope>
    <source>
        <strain evidence="2 3">DSM 105466</strain>
    </source>
</reference>
<name>A0A3E2HMZ5_SCYLI</name>
<protein>
    <submittedName>
        <fullName evidence="2">Uncharacterized protein</fullName>
    </submittedName>
</protein>
<comment type="caution">
    <text evidence="2">The sequence shown here is derived from an EMBL/GenBank/DDBJ whole genome shotgun (WGS) entry which is preliminary data.</text>
</comment>
<accession>A0A3E2HMZ5</accession>
<organism evidence="2 3">
    <name type="scientific">Scytalidium lignicola</name>
    <name type="common">Hyphomycete</name>
    <dbReference type="NCBI Taxonomy" id="5539"/>
    <lineage>
        <taxon>Eukaryota</taxon>
        <taxon>Fungi</taxon>
        <taxon>Dikarya</taxon>
        <taxon>Ascomycota</taxon>
        <taxon>Pezizomycotina</taxon>
        <taxon>Leotiomycetes</taxon>
        <taxon>Leotiomycetes incertae sedis</taxon>
        <taxon>Scytalidium</taxon>
    </lineage>
</organism>
<evidence type="ECO:0000313" key="2">
    <source>
        <dbReference type="EMBL" id="RFU34643.1"/>
    </source>
</evidence>